<dbReference type="GO" id="GO:0005737">
    <property type="term" value="C:cytoplasm"/>
    <property type="evidence" value="ECO:0007669"/>
    <property type="project" value="UniProtKB-SubCell"/>
</dbReference>
<dbReference type="Pfam" id="PF01135">
    <property type="entry name" value="PCMT"/>
    <property type="match status" value="1"/>
</dbReference>
<dbReference type="GO" id="GO:0032259">
    <property type="term" value="P:methylation"/>
    <property type="evidence" value="ECO:0007669"/>
    <property type="project" value="UniProtKB-KW"/>
</dbReference>
<dbReference type="InterPro" id="IPR029063">
    <property type="entry name" value="SAM-dependent_MTases_sf"/>
</dbReference>
<accession>A0A9Q0M2K8</accession>
<evidence type="ECO:0000313" key="10">
    <source>
        <dbReference type="Proteomes" id="UP001142055"/>
    </source>
</evidence>
<dbReference type="AlphaFoldDB" id="A0A9Q0M2K8"/>
<dbReference type="OMA" id="HMHASAC"/>
<protein>
    <recommendedName>
        <fullName evidence="8">Protein-L-isoaspartate O-methyltransferase</fullName>
        <ecNumber evidence="8">2.1.1.77</ecNumber>
    </recommendedName>
</protein>
<sequence length="226" mass="24600">MAWRSHGQTHQELIANLKKNGIISNSRVEHAMLAVDRGNFIQANDKYVDSPVRIGFGATISAPHMHGYALELLKDHLIEGENALDVGSGSGYLTACMAMMLGKTGRAVGIEHFPELLNGSIQNIKKGNADLLNSNRIILEVGDGRLGYPQYAPYNAIHVGAAAPKLPEELVNQLKPGGRLIIPIGERSSEQHLEQIDKAADGSIKRQKIMGVMYVPLTDKEAQWSS</sequence>
<dbReference type="EC" id="2.1.1.77" evidence="8"/>
<dbReference type="PROSITE" id="PS01279">
    <property type="entry name" value="PCMT"/>
    <property type="match status" value="1"/>
</dbReference>
<dbReference type="GO" id="GO:0004719">
    <property type="term" value="F:protein-L-isoaspartate (D-aspartate) O-methyltransferase activity"/>
    <property type="evidence" value="ECO:0007669"/>
    <property type="project" value="UniProtKB-UniRule"/>
</dbReference>
<evidence type="ECO:0000256" key="2">
    <source>
        <dbReference type="ARBA" id="ARBA00005369"/>
    </source>
</evidence>
<evidence type="ECO:0000313" key="9">
    <source>
        <dbReference type="EMBL" id="KAJ6217759.1"/>
    </source>
</evidence>
<dbReference type="PANTHER" id="PTHR11579">
    <property type="entry name" value="PROTEIN-L-ISOASPARTATE O-METHYLTRANSFERASE"/>
    <property type="match status" value="1"/>
</dbReference>
<comment type="catalytic activity">
    <reaction evidence="7">
        <text>[protein]-L-isoaspartate + S-adenosyl-L-methionine = [protein]-L-isoaspartate alpha-methyl ester + S-adenosyl-L-homocysteine</text>
        <dbReference type="Rhea" id="RHEA:12705"/>
        <dbReference type="Rhea" id="RHEA-COMP:12143"/>
        <dbReference type="Rhea" id="RHEA-COMP:12144"/>
        <dbReference type="ChEBI" id="CHEBI:57856"/>
        <dbReference type="ChEBI" id="CHEBI:59789"/>
        <dbReference type="ChEBI" id="CHEBI:90596"/>
        <dbReference type="ChEBI" id="CHEBI:90598"/>
        <dbReference type="EC" id="2.1.1.77"/>
    </reaction>
    <physiologicalReaction direction="left-to-right" evidence="7">
        <dbReference type="Rhea" id="RHEA:12706"/>
    </physiologicalReaction>
</comment>
<dbReference type="NCBIfam" id="TIGR00080">
    <property type="entry name" value="pimt"/>
    <property type="match status" value="1"/>
</dbReference>
<dbReference type="CDD" id="cd02440">
    <property type="entry name" value="AdoMet_MTases"/>
    <property type="match status" value="1"/>
</dbReference>
<evidence type="ECO:0000256" key="8">
    <source>
        <dbReference type="RuleBase" id="RU003802"/>
    </source>
</evidence>
<dbReference type="Proteomes" id="UP001142055">
    <property type="component" value="Chromosome 3"/>
</dbReference>
<name>A0A9Q0M2K8_BLOTA</name>
<evidence type="ECO:0000256" key="6">
    <source>
        <dbReference type="ARBA" id="ARBA00022691"/>
    </source>
</evidence>
<evidence type="ECO:0000256" key="4">
    <source>
        <dbReference type="ARBA" id="ARBA00022603"/>
    </source>
</evidence>
<dbReference type="InterPro" id="IPR000682">
    <property type="entry name" value="PCMT"/>
</dbReference>
<keyword evidence="5 8" id="KW-0808">Transferase</keyword>
<keyword evidence="6 8" id="KW-0949">S-adenosyl-L-methionine</keyword>
<evidence type="ECO:0000256" key="3">
    <source>
        <dbReference type="ARBA" id="ARBA00022490"/>
    </source>
</evidence>
<evidence type="ECO:0000256" key="7">
    <source>
        <dbReference type="ARBA" id="ARBA00035815"/>
    </source>
</evidence>
<dbReference type="SUPFAM" id="SSF53335">
    <property type="entry name" value="S-adenosyl-L-methionine-dependent methyltransferases"/>
    <property type="match status" value="1"/>
</dbReference>
<reference evidence="9" key="1">
    <citation type="submission" date="2022-12" db="EMBL/GenBank/DDBJ databases">
        <title>Genome assemblies of Blomia tropicalis.</title>
        <authorList>
            <person name="Cui Y."/>
        </authorList>
    </citation>
    <scope>NUCLEOTIDE SEQUENCE</scope>
    <source>
        <tissue evidence="9">Adult mites</tissue>
    </source>
</reference>
<dbReference type="EMBL" id="JAPWDV010000003">
    <property type="protein sequence ID" value="KAJ6217759.1"/>
    <property type="molecule type" value="Genomic_DNA"/>
</dbReference>
<evidence type="ECO:0000256" key="5">
    <source>
        <dbReference type="ARBA" id="ARBA00022679"/>
    </source>
</evidence>
<comment type="subcellular location">
    <subcellularLocation>
        <location evidence="1">Cytoplasm</location>
    </subcellularLocation>
</comment>
<dbReference type="Gene3D" id="3.40.50.150">
    <property type="entry name" value="Vaccinia Virus protein VP39"/>
    <property type="match status" value="1"/>
</dbReference>
<dbReference type="PANTHER" id="PTHR11579:SF0">
    <property type="entry name" value="PROTEIN-L-ISOASPARTATE(D-ASPARTATE) O-METHYLTRANSFERASE"/>
    <property type="match status" value="1"/>
</dbReference>
<gene>
    <name evidence="9" type="ORF">RDWZM_008916</name>
</gene>
<proteinExistence type="inferred from homology"/>
<evidence type="ECO:0000256" key="1">
    <source>
        <dbReference type="ARBA" id="ARBA00004496"/>
    </source>
</evidence>
<keyword evidence="3" id="KW-0963">Cytoplasm</keyword>
<comment type="caution">
    <text evidence="9">The sequence shown here is derived from an EMBL/GenBank/DDBJ whole genome shotgun (WGS) entry which is preliminary data.</text>
</comment>
<keyword evidence="10" id="KW-1185">Reference proteome</keyword>
<keyword evidence="4 8" id="KW-0489">Methyltransferase</keyword>
<dbReference type="FunFam" id="3.40.50.150:FF:000027">
    <property type="entry name" value="Protein-L-isoaspartate O-methyltransferase"/>
    <property type="match status" value="1"/>
</dbReference>
<organism evidence="9 10">
    <name type="scientific">Blomia tropicalis</name>
    <name type="common">Mite</name>
    <dbReference type="NCBI Taxonomy" id="40697"/>
    <lineage>
        <taxon>Eukaryota</taxon>
        <taxon>Metazoa</taxon>
        <taxon>Ecdysozoa</taxon>
        <taxon>Arthropoda</taxon>
        <taxon>Chelicerata</taxon>
        <taxon>Arachnida</taxon>
        <taxon>Acari</taxon>
        <taxon>Acariformes</taxon>
        <taxon>Sarcoptiformes</taxon>
        <taxon>Astigmata</taxon>
        <taxon>Glycyphagoidea</taxon>
        <taxon>Echimyopodidae</taxon>
        <taxon>Blomia</taxon>
    </lineage>
</organism>
<comment type="similarity">
    <text evidence="2 8">Belongs to the methyltransferase superfamily. L-isoaspartyl/D-aspartyl protein methyltransferase family.</text>
</comment>